<dbReference type="InterPro" id="IPR051201">
    <property type="entry name" value="Chloro_Bact_Ser_Proteases"/>
</dbReference>
<dbReference type="PANTHER" id="PTHR43343">
    <property type="entry name" value="PEPTIDASE S12"/>
    <property type="match status" value="1"/>
</dbReference>
<dbReference type="Gene3D" id="2.40.10.120">
    <property type="match status" value="1"/>
</dbReference>
<dbReference type="Gene3D" id="2.30.42.10">
    <property type="match status" value="1"/>
</dbReference>
<sequence length="406" mass="40546">MSDYNRQFLFDQSTNPVVPPKLSFRQKLAKRTTFLTGTAAVVLGAVVGAGVGAGVGVAVYNSWTRPAAVVVNDAKSVTWITGAAAVAAPSVVTLSVSGVGGSGSGSGVFLTEDGYILTNSHVVTLDGSTASVKIEVKTYDGHVYDGKVIGTDPINDLAVVKVSAPISFKAITFADSNKINVGDRVLAIGAPLGLANTVTEGIVSALNRTIAVASSAVPDNSGLGFGGLQFFNGTGSSINLRVIQTDAAINPGNSGGALVDETGKLIGINVAIASAGSSSQAGNIGVGFAIPSDVAKRIAKEIMTTGKASHALLGAGVVDSTSSADNSGFSVGALVKSLTPGGAAEKGGIQVGDIVVKFNGQAITTAGELTAAVRQEPAGAKAQVEVLRDAKPLTLNVVLGDAADLQ</sequence>
<dbReference type="SMART" id="SM00228">
    <property type="entry name" value="PDZ"/>
    <property type="match status" value="1"/>
</dbReference>
<keyword evidence="3" id="KW-0812">Transmembrane</keyword>
<accession>A0A060JBJ4</accession>
<keyword evidence="1 5" id="KW-0645">Protease</keyword>
<dbReference type="InterPro" id="IPR009003">
    <property type="entry name" value="Peptidase_S1_PA"/>
</dbReference>
<dbReference type="InterPro" id="IPR036034">
    <property type="entry name" value="PDZ_sf"/>
</dbReference>
<dbReference type="SUPFAM" id="SSF50494">
    <property type="entry name" value="Trypsin-like serine proteases"/>
    <property type="match status" value="1"/>
</dbReference>
<dbReference type="PROSITE" id="PS50106">
    <property type="entry name" value="PDZ"/>
    <property type="match status" value="1"/>
</dbReference>
<dbReference type="SUPFAM" id="SSF50156">
    <property type="entry name" value="PDZ domain-like"/>
    <property type="match status" value="1"/>
</dbReference>
<dbReference type="InterPro" id="IPR001940">
    <property type="entry name" value="Peptidase_S1C"/>
</dbReference>
<dbReference type="STRING" id="529884.Rhola_00004010"/>
<dbReference type="KEGG" id="rla:Rhola_00004010"/>
<dbReference type="eggNOG" id="COG0265">
    <property type="taxonomic scope" value="Bacteria"/>
</dbReference>
<feature type="domain" description="PDZ" evidence="4">
    <location>
        <begin position="302"/>
        <end position="390"/>
    </location>
</feature>
<gene>
    <name evidence="5" type="ORF">Rhola_00004010</name>
</gene>
<dbReference type="EC" id="3.4.21.-" evidence="5"/>
<organism evidence="5 6">
    <name type="scientific">Rhodoluna lacicola</name>
    <dbReference type="NCBI Taxonomy" id="529884"/>
    <lineage>
        <taxon>Bacteria</taxon>
        <taxon>Bacillati</taxon>
        <taxon>Actinomycetota</taxon>
        <taxon>Actinomycetes</taxon>
        <taxon>Micrococcales</taxon>
        <taxon>Microbacteriaceae</taxon>
        <taxon>Luna cluster</taxon>
        <taxon>Luna-1 subcluster</taxon>
        <taxon>Rhodoluna</taxon>
    </lineage>
</organism>
<dbReference type="EMBL" id="CP007490">
    <property type="protein sequence ID" value="AIC47221.1"/>
    <property type="molecule type" value="Genomic_DNA"/>
</dbReference>
<dbReference type="PRINTS" id="PR00834">
    <property type="entry name" value="PROTEASES2C"/>
</dbReference>
<dbReference type="AlphaFoldDB" id="A0A060JBJ4"/>
<dbReference type="GO" id="GO:0004252">
    <property type="term" value="F:serine-type endopeptidase activity"/>
    <property type="evidence" value="ECO:0007669"/>
    <property type="project" value="InterPro"/>
</dbReference>
<dbReference type="Proteomes" id="UP000067708">
    <property type="component" value="Chromosome"/>
</dbReference>
<keyword evidence="6" id="KW-1185">Reference proteome</keyword>
<dbReference type="RefSeq" id="WP_051636193.1">
    <property type="nucleotide sequence ID" value="NZ_CP007490.1"/>
</dbReference>
<evidence type="ECO:0000256" key="1">
    <source>
        <dbReference type="ARBA" id="ARBA00022670"/>
    </source>
</evidence>
<dbReference type="Pfam" id="PF13180">
    <property type="entry name" value="PDZ_2"/>
    <property type="match status" value="1"/>
</dbReference>
<feature type="transmembrane region" description="Helical" evidence="3">
    <location>
        <begin position="34"/>
        <end position="60"/>
    </location>
</feature>
<keyword evidence="3" id="KW-0472">Membrane</keyword>
<dbReference type="HOGENOM" id="CLU_020120_3_2_11"/>
<dbReference type="InterPro" id="IPR001478">
    <property type="entry name" value="PDZ"/>
</dbReference>
<dbReference type="GO" id="GO:0006508">
    <property type="term" value="P:proteolysis"/>
    <property type="evidence" value="ECO:0007669"/>
    <property type="project" value="UniProtKB-KW"/>
</dbReference>
<evidence type="ECO:0000313" key="6">
    <source>
        <dbReference type="Proteomes" id="UP000067708"/>
    </source>
</evidence>
<keyword evidence="3" id="KW-1133">Transmembrane helix</keyword>
<keyword evidence="2 5" id="KW-0378">Hydrolase</keyword>
<proteinExistence type="predicted"/>
<dbReference type="Pfam" id="PF13365">
    <property type="entry name" value="Trypsin_2"/>
    <property type="match status" value="1"/>
</dbReference>
<dbReference type="PANTHER" id="PTHR43343:SF3">
    <property type="entry name" value="PROTEASE DO-LIKE 8, CHLOROPLASTIC"/>
    <property type="match status" value="1"/>
</dbReference>
<dbReference type="OrthoDB" id="9758917at2"/>
<evidence type="ECO:0000256" key="2">
    <source>
        <dbReference type="ARBA" id="ARBA00022801"/>
    </source>
</evidence>
<evidence type="ECO:0000313" key="5">
    <source>
        <dbReference type="EMBL" id="AIC47221.1"/>
    </source>
</evidence>
<protein>
    <submittedName>
        <fullName evidence="5">Trypsin-like serine protease, typically periplasmic, containing C-terminal PDZ domain</fullName>
        <ecNumber evidence="5">3.4.21.-</ecNumber>
    </submittedName>
</protein>
<evidence type="ECO:0000256" key="3">
    <source>
        <dbReference type="SAM" id="Phobius"/>
    </source>
</evidence>
<name>A0A060JBJ4_9MICO</name>
<evidence type="ECO:0000259" key="4">
    <source>
        <dbReference type="PROSITE" id="PS50106"/>
    </source>
</evidence>
<reference evidence="5 6" key="1">
    <citation type="journal article" date="2014" name="Int. J. Syst. Evol. Microbiol.">
        <title>Rhodoluna lacicola gen. nov., sp. nov., a planktonic freshwater bacterium with stream-lined genome.</title>
        <authorList>
            <person name="Hahn M."/>
            <person name="Schmidt J."/>
            <person name="Taipale S.J."/>
            <person name="Doolittle W.F."/>
            <person name="Koll U."/>
        </authorList>
    </citation>
    <scope>NUCLEOTIDE SEQUENCE [LARGE SCALE GENOMIC DNA]</scope>
    <source>
        <strain evidence="5 6">MWH-Ta8</strain>
    </source>
</reference>